<sequence>MGVVEVIFVYSLFFSILKISSALDAMNTTQSLRDGETLVSTGGSFELGFFTPAGSTSRYLGLWYKKSPQTVVWVANRGIPISNKFGTLNVTSQGILVLLNGTNNIVWSSNTSTTVQNPVAQLLDSGNLVVRDGNDNKADNFLWQSFDYPCDTLLPGMKLGSNLVTGLNRFLSSWKGKENPAPGQFTLGIDVQGYPQLILRKETRIMYRVGSWNGQYFTGFPELKPDPIYTFEFVFNRNEVYFKFEFQNSSVFSRLTVTPSGLVQLFTWSHQTNDWYVFATAVVDRCENYALCGANARCDSNSSPVCDCLDGFIPKSPTEWNSQNWTGGCIRRTPLDCTDKDGFQSYTGVKLPDTSSSWYDDSFSLVECEGLCIQNCSCFAYANLDFRGRGSGCLRWFGDLIDTRRLAEGGQDIYIRLAASQSGVTGEKKRKKKTHAGVIGGAVILGSSILILGIVFCIRRRKHRKNGNFEDRKEEEMELPMLDLTTIEHATDNFSSSKKLGEGGFGAVYKGELIEGQEIAVKRLSKSSGQGLNEFKNEVLLIAKLQHRNLVKLLGCCIHEDEKMLIYEYMPNRSLDSFIFDPTRRKFLDWSKRTHIIDGIARGLLYLHQDSRLRIIHRDIKASNILLDNELNPKISDFGLARMFGGDQTEANTKRVVGTYGYMSPEYALDGHFSVKSDVFSFGVLVLEIVSGKKNRGFCHPDYNQNLLGHAWMLWFNGIPLELIDECFADSCTPSEALRCIHVALLCVQQRPEDRPNMSSVVLMLGSENPLPQPKQPGFFMGSNPPEKDTSSNKHQSHSANEVTVTLLQAR</sequence>
<comment type="caution">
    <text evidence="1">The sequence shown here is derived from an EMBL/GenBank/DDBJ whole genome shotgun (WGS) entry which is preliminary data.</text>
</comment>
<protein>
    <submittedName>
        <fullName evidence="1">Uncharacterized protein</fullName>
    </submittedName>
</protein>
<reference evidence="1 2" key="1">
    <citation type="journal article" date="2006" name="Science">
        <title>The genome of black cottonwood, Populus trichocarpa (Torr. &amp; Gray).</title>
        <authorList>
            <person name="Tuskan G.A."/>
            <person name="Difazio S."/>
            <person name="Jansson S."/>
            <person name="Bohlmann J."/>
            <person name="Grigoriev I."/>
            <person name="Hellsten U."/>
            <person name="Putnam N."/>
            <person name="Ralph S."/>
            <person name="Rombauts S."/>
            <person name="Salamov A."/>
            <person name="Schein J."/>
            <person name="Sterck L."/>
            <person name="Aerts A."/>
            <person name="Bhalerao R.R."/>
            <person name="Bhalerao R.P."/>
            <person name="Blaudez D."/>
            <person name="Boerjan W."/>
            <person name="Brun A."/>
            <person name="Brunner A."/>
            <person name="Busov V."/>
            <person name="Campbell M."/>
            <person name="Carlson J."/>
            <person name="Chalot M."/>
            <person name="Chapman J."/>
            <person name="Chen G.L."/>
            <person name="Cooper D."/>
            <person name="Coutinho P.M."/>
            <person name="Couturier J."/>
            <person name="Covert S."/>
            <person name="Cronk Q."/>
            <person name="Cunningham R."/>
            <person name="Davis J."/>
            <person name="Degroeve S."/>
            <person name="Dejardin A."/>
            <person name="Depamphilis C."/>
            <person name="Detter J."/>
            <person name="Dirks B."/>
            <person name="Dubchak I."/>
            <person name="Duplessis S."/>
            <person name="Ehlting J."/>
            <person name="Ellis B."/>
            <person name="Gendler K."/>
            <person name="Goodstein D."/>
            <person name="Gribskov M."/>
            <person name="Grimwood J."/>
            <person name="Groover A."/>
            <person name="Gunter L."/>
            <person name="Hamberger B."/>
            <person name="Heinze B."/>
            <person name="Helariutta Y."/>
            <person name="Henrissat B."/>
            <person name="Holligan D."/>
            <person name="Holt R."/>
            <person name="Huang W."/>
            <person name="Islam-Faridi N."/>
            <person name="Jones S."/>
            <person name="Jones-Rhoades M."/>
            <person name="Jorgensen R."/>
            <person name="Joshi C."/>
            <person name="Kangasjarvi J."/>
            <person name="Karlsson J."/>
            <person name="Kelleher C."/>
            <person name="Kirkpatrick R."/>
            <person name="Kirst M."/>
            <person name="Kohler A."/>
            <person name="Kalluri U."/>
            <person name="Larimer F."/>
            <person name="Leebens-Mack J."/>
            <person name="Leple J.C."/>
            <person name="Locascio P."/>
            <person name="Lou Y."/>
            <person name="Lucas S."/>
            <person name="Martin F."/>
            <person name="Montanini B."/>
            <person name="Napoli C."/>
            <person name="Nelson D.R."/>
            <person name="Nelson C."/>
            <person name="Nieminen K."/>
            <person name="Nilsson O."/>
            <person name="Pereda V."/>
            <person name="Peter G."/>
            <person name="Philippe R."/>
            <person name="Pilate G."/>
            <person name="Poliakov A."/>
            <person name="Razumovskaya J."/>
            <person name="Richardson P."/>
            <person name="Rinaldi C."/>
            <person name="Ritland K."/>
            <person name="Rouze P."/>
            <person name="Ryaboy D."/>
            <person name="Schmutz J."/>
            <person name="Schrader J."/>
            <person name="Segerman B."/>
            <person name="Shin H."/>
            <person name="Siddiqui A."/>
            <person name="Sterky F."/>
            <person name="Terry A."/>
            <person name="Tsai C.J."/>
            <person name="Uberbacher E."/>
            <person name="Unneberg P."/>
            <person name="Vahala J."/>
            <person name="Wall K."/>
            <person name="Wessler S."/>
            <person name="Yang G."/>
            <person name="Yin T."/>
            <person name="Douglas C."/>
            <person name="Marra M."/>
            <person name="Sandberg G."/>
            <person name="Van de Peer Y."/>
            <person name="Rokhsar D."/>
        </authorList>
    </citation>
    <scope>NUCLEOTIDE SEQUENCE [LARGE SCALE GENOMIC DNA]</scope>
    <source>
        <strain evidence="2">cv. Nisqually</strain>
    </source>
</reference>
<accession>A0ACC0TP14</accession>
<evidence type="ECO:0000313" key="2">
    <source>
        <dbReference type="Proteomes" id="UP000006729"/>
    </source>
</evidence>
<dbReference type="Proteomes" id="UP000006729">
    <property type="component" value="Chromosome 1"/>
</dbReference>
<name>A0ACC0TP14_POPTR</name>
<keyword evidence="2" id="KW-1185">Reference proteome</keyword>
<evidence type="ECO:0000313" key="1">
    <source>
        <dbReference type="EMBL" id="KAI9403355.1"/>
    </source>
</evidence>
<proteinExistence type="predicted"/>
<gene>
    <name evidence="1" type="ORF">POPTR_001G414077v4</name>
</gene>
<organism evidence="1 2">
    <name type="scientific">Populus trichocarpa</name>
    <name type="common">Western balsam poplar</name>
    <name type="synonym">Populus balsamifera subsp. trichocarpa</name>
    <dbReference type="NCBI Taxonomy" id="3694"/>
    <lineage>
        <taxon>Eukaryota</taxon>
        <taxon>Viridiplantae</taxon>
        <taxon>Streptophyta</taxon>
        <taxon>Embryophyta</taxon>
        <taxon>Tracheophyta</taxon>
        <taxon>Spermatophyta</taxon>
        <taxon>Magnoliopsida</taxon>
        <taxon>eudicotyledons</taxon>
        <taxon>Gunneridae</taxon>
        <taxon>Pentapetalae</taxon>
        <taxon>rosids</taxon>
        <taxon>fabids</taxon>
        <taxon>Malpighiales</taxon>
        <taxon>Salicaceae</taxon>
        <taxon>Saliceae</taxon>
        <taxon>Populus</taxon>
    </lineage>
</organism>
<dbReference type="EMBL" id="CM009290">
    <property type="protein sequence ID" value="KAI9403355.1"/>
    <property type="molecule type" value="Genomic_DNA"/>
</dbReference>